<dbReference type="PROSITE" id="PS50977">
    <property type="entry name" value="HTH_TETR_2"/>
    <property type="match status" value="1"/>
</dbReference>
<evidence type="ECO:0000313" key="5">
    <source>
        <dbReference type="EMBL" id="MSU89313.1"/>
    </source>
</evidence>
<reference evidence="5 6" key="1">
    <citation type="submission" date="2019-10" db="EMBL/GenBank/DDBJ databases">
        <title>Cognatihalovulum marinum gen. nov. sp. nov., a new member of the family Rhodobacteraceae isolated from deep seawater of the Northwest Indian Ocean.</title>
        <authorList>
            <person name="Ruan C."/>
            <person name="Wang J."/>
            <person name="Zheng X."/>
            <person name="Song L."/>
            <person name="Zhu Y."/>
            <person name="Huang Y."/>
            <person name="Lu Z."/>
            <person name="Du W."/>
            <person name="Huang L."/>
            <person name="Dai X."/>
        </authorList>
    </citation>
    <scope>NUCLEOTIDE SEQUENCE [LARGE SCALE GENOMIC DNA]</scope>
    <source>
        <strain evidence="5 6">2CG4</strain>
    </source>
</reference>
<evidence type="ECO:0000259" key="4">
    <source>
        <dbReference type="PROSITE" id="PS50977"/>
    </source>
</evidence>
<dbReference type="InterPro" id="IPR041474">
    <property type="entry name" value="NicS_C"/>
</dbReference>
<keyword evidence="6" id="KW-1185">Reference proteome</keyword>
<dbReference type="InterPro" id="IPR001647">
    <property type="entry name" value="HTH_TetR"/>
</dbReference>
<evidence type="ECO:0000313" key="6">
    <source>
        <dbReference type="Proteomes" id="UP000474957"/>
    </source>
</evidence>
<proteinExistence type="predicted"/>
<name>A0A6L5YYC5_9RHOB</name>
<dbReference type="SUPFAM" id="SSF48498">
    <property type="entry name" value="Tetracyclin repressor-like, C-terminal domain"/>
    <property type="match status" value="1"/>
</dbReference>
<dbReference type="PANTHER" id="PTHR30328">
    <property type="entry name" value="TRANSCRIPTIONAL REPRESSOR"/>
    <property type="match status" value="1"/>
</dbReference>
<feature type="compositionally biased region" description="Basic and acidic residues" evidence="3">
    <location>
        <begin position="1"/>
        <end position="10"/>
    </location>
</feature>
<evidence type="ECO:0000256" key="3">
    <source>
        <dbReference type="SAM" id="MobiDB-lite"/>
    </source>
</evidence>
<dbReference type="InterPro" id="IPR009057">
    <property type="entry name" value="Homeodomain-like_sf"/>
</dbReference>
<accession>A0A6L5YYC5</accession>
<feature type="region of interest" description="Disordered" evidence="3">
    <location>
        <begin position="1"/>
        <end position="28"/>
    </location>
</feature>
<dbReference type="Pfam" id="PF17938">
    <property type="entry name" value="TetR_C_29"/>
    <property type="match status" value="1"/>
</dbReference>
<dbReference type="Gene3D" id="1.10.357.10">
    <property type="entry name" value="Tetracycline Repressor, domain 2"/>
    <property type="match status" value="1"/>
</dbReference>
<dbReference type="SUPFAM" id="SSF46689">
    <property type="entry name" value="Homeodomain-like"/>
    <property type="match status" value="1"/>
</dbReference>
<keyword evidence="1 2" id="KW-0238">DNA-binding</keyword>
<feature type="DNA-binding region" description="H-T-H motif" evidence="2">
    <location>
        <begin position="49"/>
        <end position="68"/>
    </location>
</feature>
<dbReference type="InterPro" id="IPR036271">
    <property type="entry name" value="Tet_transcr_reg_TetR-rel_C_sf"/>
</dbReference>
<dbReference type="Proteomes" id="UP000474957">
    <property type="component" value="Unassembled WGS sequence"/>
</dbReference>
<organism evidence="5 6">
    <name type="scientific">Halovulum marinum</name>
    <dbReference type="NCBI Taxonomy" id="2662447"/>
    <lineage>
        <taxon>Bacteria</taxon>
        <taxon>Pseudomonadati</taxon>
        <taxon>Pseudomonadota</taxon>
        <taxon>Alphaproteobacteria</taxon>
        <taxon>Rhodobacterales</taxon>
        <taxon>Paracoccaceae</taxon>
        <taxon>Halovulum</taxon>
    </lineage>
</organism>
<dbReference type="GO" id="GO:0003677">
    <property type="term" value="F:DNA binding"/>
    <property type="evidence" value="ECO:0007669"/>
    <property type="project" value="UniProtKB-UniRule"/>
</dbReference>
<evidence type="ECO:0000256" key="2">
    <source>
        <dbReference type="PROSITE-ProRule" id="PRU00335"/>
    </source>
</evidence>
<dbReference type="InterPro" id="IPR050109">
    <property type="entry name" value="HTH-type_TetR-like_transc_reg"/>
</dbReference>
<evidence type="ECO:0000256" key="1">
    <source>
        <dbReference type="ARBA" id="ARBA00023125"/>
    </source>
</evidence>
<comment type="caution">
    <text evidence="5">The sequence shown here is derived from an EMBL/GenBank/DDBJ whole genome shotgun (WGS) entry which is preliminary data.</text>
</comment>
<dbReference type="EMBL" id="WIND01000003">
    <property type="protein sequence ID" value="MSU89313.1"/>
    <property type="molecule type" value="Genomic_DNA"/>
</dbReference>
<dbReference type="PRINTS" id="PR00455">
    <property type="entry name" value="HTHTETR"/>
</dbReference>
<protein>
    <submittedName>
        <fullName evidence="5">TetR family transcriptional regulator</fullName>
    </submittedName>
</protein>
<dbReference type="Pfam" id="PF00440">
    <property type="entry name" value="TetR_N"/>
    <property type="match status" value="1"/>
</dbReference>
<dbReference type="PANTHER" id="PTHR30328:SF54">
    <property type="entry name" value="HTH-TYPE TRANSCRIPTIONAL REPRESSOR SCO4008"/>
    <property type="match status" value="1"/>
</dbReference>
<feature type="domain" description="HTH tetR-type" evidence="4">
    <location>
        <begin position="26"/>
        <end position="86"/>
    </location>
</feature>
<sequence length="230" mass="26272">MGEGTGRMDQKNAANASGKARTRDPERTERNILIAAREEFVEYGYQGARIDRIAERAGSNKRMLYHYVGNKDALYARVLLEAYKDIRKGERQLHLGRLQPRDAMERLVGFTFDHFQANPWFIRLLSTENMLRARYLAEVPEIKDLHSPIIMQIREVLEAGEAAGDFRTGVDPLQLYITIAGVSYFYFSNMYTLSVAFNDDIKSEQGRADRRAHAIDVVMSFLCSKPLASK</sequence>
<dbReference type="AlphaFoldDB" id="A0A6L5YYC5"/>
<gene>
    <name evidence="5" type="ORF">GE300_06730</name>
</gene>